<keyword evidence="3 5" id="KW-1133">Transmembrane helix</keyword>
<dbReference type="PANTHER" id="PTHR31310:SF7">
    <property type="entry name" value="PA-PHOSPHATASE RELATED-FAMILY PROTEIN DDB_G0268928"/>
    <property type="match status" value="1"/>
</dbReference>
<protein>
    <submittedName>
        <fullName evidence="7">Inositol phosphorylceramide synthase</fullName>
    </submittedName>
</protein>
<proteinExistence type="predicted"/>
<keyword evidence="2 5" id="KW-0812">Transmembrane</keyword>
<dbReference type="GO" id="GO:0016020">
    <property type="term" value="C:membrane"/>
    <property type="evidence" value="ECO:0007669"/>
    <property type="project" value="UniProtKB-SubCell"/>
</dbReference>
<feature type="domain" description="Phosphatidic acid phosphatase type 2/haloperoxidase" evidence="6">
    <location>
        <begin position="144"/>
        <end position="257"/>
    </location>
</feature>
<evidence type="ECO:0000256" key="3">
    <source>
        <dbReference type="ARBA" id="ARBA00022989"/>
    </source>
</evidence>
<feature type="transmembrane region" description="Helical" evidence="5">
    <location>
        <begin position="242"/>
        <end position="259"/>
    </location>
</feature>
<dbReference type="SUPFAM" id="SSF48317">
    <property type="entry name" value="Acid phosphatase/Vanadium-dependent haloperoxidase"/>
    <property type="match status" value="1"/>
</dbReference>
<name>A0A7D5KYB5_9EURY</name>
<dbReference type="InterPro" id="IPR026841">
    <property type="entry name" value="Aur1/Ipt1"/>
</dbReference>
<dbReference type="InterPro" id="IPR052185">
    <property type="entry name" value="IPC_Synthase-Related"/>
</dbReference>
<evidence type="ECO:0000313" key="8">
    <source>
        <dbReference type="Proteomes" id="UP000509750"/>
    </source>
</evidence>
<evidence type="ECO:0000256" key="2">
    <source>
        <dbReference type="ARBA" id="ARBA00022692"/>
    </source>
</evidence>
<evidence type="ECO:0000313" key="7">
    <source>
        <dbReference type="EMBL" id="QLG29718.1"/>
    </source>
</evidence>
<dbReference type="RefSeq" id="WP_179171292.1">
    <property type="nucleotide sequence ID" value="NZ_CP058530.1"/>
</dbReference>
<feature type="transmembrane region" description="Helical" evidence="5">
    <location>
        <begin position="135"/>
        <end position="156"/>
    </location>
</feature>
<dbReference type="PANTHER" id="PTHR31310">
    <property type="match status" value="1"/>
</dbReference>
<dbReference type="OrthoDB" id="329477at2157"/>
<keyword evidence="4 5" id="KW-0472">Membrane</keyword>
<comment type="subcellular location">
    <subcellularLocation>
        <location evidence="1">Membrane</location>
        <topology evidence="1">Multi-pass membrane protein</topology>
    </subcellularLocation>
</comment>
<dbReference type="SMART" id="SM00014">
    <property type="entry name" value="acidPPc"/>
    <property type="match status" value="1"/>
</dbReference>
<sequence length="260" mass="28236">MSLLLVTAVVVGGAALATAVTAVALLGRDGLAGVVDNLRSRPREVLQWIGLLFAVLGVNKALRTVSPEVSEVIGWNITGAIHGIEGSFVADLQSLATPWLTAYLATVYLCGYVFLLSFPFVAYASIEDLRPLKRASIGVALNYVIGLLLYTLFVSYGPRNMLPTEVEPLLYATYPQTQILTSQVNTNTNVFPSLHTSLSVTIALFAWETRERFPRWPLVAIPIAASVVFSTMYLGIHWATDVVAGCLLGAFCVWFATRLR</sequence>
<dbReference type="GeneID" id="56030991"/>
<feature type="transmembrane region" description="Helical" evidence="5">
    <location>
        <begin position="102"/>
        <end position="123"/>
    </location>
</feature>
<geneLocation type="plasmid" evidence="7 8">
    <name>unnamed1</name>
</geneLocation>
<dbReference type="Pfam" id="PF14378">
    <property type="entry name" value="PAP2_3"/>
    <property type="match status" value="1"/>
</dbReference>
<dbReference type="InterPro" id="IPR000326">
    <property type="entry name" value="PAP2/HPO"/>
</dbReference>
<keyword evidence="8" id="KW-1185">Reference proteome</keyword>
<evidence type="ECO:0000256" key="5">
    <source>
        <dbReference type="SAM" id="Phobius"/>
    </source>
</evidence>
<accession>A0A7D5KYB5</accession>
<evidence type="ECO:0000256" key="1">
    <source>
        <dbReference type="ARBA" id="ARBA00004141"/>
    </source>
</evidence>
<dbReference type="Gene3D" id="1.20.144.10">
    <property type="entry name" value="Phosphatidic acid phosphatase type 2/haloperoxidase"/>
    <property type="match status" value="1"/>
</dbReference>
<evidence type="ECO:0000259" key="6">
    <source>
        <dbReference type="SMART" id="SM00014"/>
    </source>
</evidence>
<dbReference type="AlphaFoldDB" id="A0A7D5KYB5"/>
<dbReference type="Proteomes" id="UP000509750">
    <property type="component" value="Plasmid unnamed1"/>
</dbReference>
<evidence type="ECO:0000256" key="4">
    <source>
        <dbReference type="ARBA" id="ARBA00023136"/>
    </source>
</evidence>
<gene>
    <name evidence="7" type="ORF">HUG10_19120</name>
</gene>
<dbReference type="InterPro" id="IPR036938">
    <property type="entry name" value="PAP2/HPO_sf"/>
</dbReference>
<dbReference type="KEGG" id="halg:HUG10_19120"/>
<dbReference type="CDD" id="cd03386">
    <property type="entry name" value="PAP2_Aur1_like"/>
    <property type="match status" value="1"/>
</dbReference>
<reference evidence="7 8" key="1">
    <citation type="submission" date="2020-07" db="EMBL/GenBank/DDBJ databases">
        <title>Gai3-2, isolated from salt lake.</title>
        <authorList>
            <person name="Cui H."/>
            <person name="Shi X."/>
        </authorList>
    </citation>
    <scope>NUCLEOTIDE SEQUENCE [LARGE SCALE GENOMIC DNA]</scope>
    <source>
        <strain evidence="7 8">Gai3-2</strain>
        <plasmid evidence="7 8">unnamed1</plasmid>
    </source>
</reference>
<dbReference type="EMBL" id="CP058530">
    <property type="protein sequence ID" value="QLG29718.1"/>
    <property type="molecule type" value="Genomic_DNA"/>
</dbReference>
<organism evidence="7 8">
    <name type="scientific">Halorarum halophilum</name>
    <dbReference type="NCBI Taxonomy" id="2743090"/>
    <lineage>
        <taxon>Archaea</taxon>
        <taxon>Methanobacteriati</taxon>
        <taxon>Methanobacteriota</taxon>
        <taxon>Stenosarchaea group</taxon>
        <taxon>Halobacteria</taxon>
        <taxon>Halobacteriales</taxon>
        <taxon>Haloferacaceae</taxon>
        <taxon>Halorarum</taxon>
    </lineage>
</organism>
<keyword evidence="7" id="KW-0614">Plasmid</keyword>